<dbReference type="GO" id="GO:0015628">
    <property type="term" value="P:protein secretion by the type II secretion system"/>
    <property type="evidence" value="ECO:0007669"/>
    <property type="project" value="InterPro"/>
</dbReference>
<dbReference type="InterPro" id="IPR000983">
    <property type="entry name" value="Bac_GSPG_pilin"/>
</dbReference>
<dbReference type="NCBIfam" id="TIGR02532">
    <property type="entry name" value="IV_pilin_GFxxxE"/>
    <property type="match status" value="1"/>
</dbReference>
<reference evidence="4" key="1">
    <citation type="journal article" date="2023" name="Int. J. Syst. Evol. Microbiol.">
        <title>Mesoterricola silvestris gen. nov., sp. nov., Mesoterricola sediminis sp. nov., Geothrix oryzae sp. nov., Geothrix edaphica sp. nov., Geothrix rubra sp. nov., and Geothrix limicola sp. nov., six novel members of Acidobacteriota isolated from soils.</title>
        <authorList>
            <person name="Itoh H."/>
            <person name="Sugisawa Y."/>
            <person name="Mise K."/>
            <person name="Xu Z."/>
            <person name="Kuniyasu M."/>
            <person name="Ushijima N."/>
            <person name="Kawano K."/>
            <person name="Kobayashi E."/>
            <person name="Shiratori Y."/>
            <person name="Masuda Y."/>
            <person name="Senoo K."/>
        </authorList>
    </citation>
    <scope>NUCLEOTIDE SEQUENCE [LARGE SCALE GENOMIC DNA]</scope>
    <source>
        <strain evidence="4">W79</strain>
    </source>
</reference>
<sequence>MRKQRGFTLLELLTVMTILALLATVGIVGYRRHTKAAKEAVLKEDLFQLNHCLEQFRADKGKYPSALDMLRTQGYIRDIPVDPMTQSKDTWVTEFETPDTDSPDAEVGIFRIRSGSTDMGDNQIPYNEW</sequence>
<keyword evidence="2" id="KW-0812">Transmembrane</keyword>
<keyword evidence="1" id="KW-0488">Methylation</keyword>
<dbReference type="RefSeq" id="WP_316413424.1">
    <property type="nucleotide sequence ID" value="NZ_AP027080.1"/>
</dbReference>
<organism evidence="3 4">
    <name type="scientific">Mesoterricola silvestris</name>
    <dbReference type="NCBI Taxonomy" id="2927979"/>
    <lineage>
        <taxon>Bacteria</taxon>
        <taxon>Pseudomonadati</taxon>
        <taxon>Acidobacteriota</taxon>
        <taxon>Holophagae</taxon>
        <taxon>Holophagales</taxon>
        <taxon>Holophagaceae</taxon>
        <taxon>Mesoterricola</taxon>
    </lineage>
</organism>
<evidence type="ECO:0000313" key="3">
    <source>
        <dbReference type="EMBL" id="BDU74750.1"/>
    </source>
</evidence>
<dbReference type="InterPro" id="IPR012902">
    <property type="entry name" value="N_methyl_site"/>
</dbReference>
<dbReference type="Gene3D" id="3.30.700.10">
    <property type="entry name" value="Glycoprotein, Type 4 Pilin"/>
    <property type="match status" value="1"/>
</dbReference>
<dbReference type="GO" id="GO:0015627">
    <property type="term" value="C:type II protein secretion system complex"/>
    <property type="evidence" value="ECO:0007669"/>
    <property type="project" value="InterPro"/>
</dbReference>
<dbReference type="PRINTS" id="PR00813">
    <property type="entry name" value="BCTERIALGSPG"/>
</dbReference>
<proteinExistence type="predicted"/>
<dbReference type="AlphaFoldDB" id="A0AA48KB63"/>
<keyword evidence="2" id="KW-0472">Membrane</keyword>
<dbReference type="EMBL" id="AP027080">
    <property type="protein sequence ID" value="BDU74750.1"/>
    <property type="molecule type" value="Genomic_DNA"/>
</dbReference>
<dbReference type="Proteomes" id="UP001238179">
    <property type="component" value="Chromosome"/>
</dbReference>
<dbReference type="PROSITE" id="PS00409">
    <property type="entry name" value="PROKAR_NTER_METHYL"/>
    <property type="match status" value="1"/>
</dbReference>
<feature type="transmembrane region" description="Helical" evidence="2">
    <location>
        <begin position="12"/>
        <end position="30"/>
    </location>
</feature>
<keyword evidence="4" id="KW-1185">Reference proteome</keyword>
<evidence type="ECO:0000256" key="1">
    <source>
        <dbReference type="ARBA" id="ARBA00022481"/>
    </source>
</evidence>
<protein>
    <submittedName>
        <fullName evidence="3">Type II secretion system pseudopilin OxpG</fullName>
    </submittedName>
</protein>
<gene>
    <name evidence="3" type="primary">oxpG</name>
    <name evidence="3" type="ORF">METEAL_39240</name>
</gene>
<keyword evidence="2" id="KW-1133">Transmembrane helix</keyword>
<evidence type="ECO:0000313" key="4">
    <source>
        <dbReference type="Proteomes" id="UP001238179"/>
    </source>
</evidence>
<evidence type="ECO:0000256" key="2">
    <source>
        <dbReference type="SAM" id="Phobius"/>
    </source>
</evidence>
<dbReference type="Pfam" id="PF07963">
    <property type="entry name" value="N_methyl"/>
    <property type="match status" value="1"/>
</dbReference>
<accession>A0AA48KB63</accession>
<dbReference type="SUPFAM" id="SSF54523">
    <property type="entry name" value="Pili subunits"/>
    <property type="match status" value="1"/>
</dbReference>
<dbReference type="KEGG" id="msil:METEAL_39240"/>
<name>A0AA48KB63_9BACT</name>
<dbReference type="InterPro" id="IPR045584">
    <property type="entry name" value="Pilin-like"/>
</dbReference>